<evidence type="ECO:0000259" key="1">
    <source>
        <dbReference type="Pfam" id="PF23961"/>
    </source>
</evidence>
<dbReference type="NCBIfam" id="NF047498">
    <property type="entry name" value="LIC_12616_fam"/>
    <property type="match status" value="1"/>
</dbReference>
<proteinExistence type="predicted"/>
<reference evidence="2 3" key="1">
    <citation type="submission" date="2018-08" db="EMBL/GenBank/DDBJ databases">
        <title>A genome reference for cultivated species of the human gut microbiota.</title>
        <authorList>
            <person name="Zou Y."/>
            <person name="Xue W."/>
            <person name="Luo G."/>
        </authorList>
    </citation>
    <scope>NUCLEOTIDE SEQUENCE [LARGE SCALE GENOMIC DNA]</scope>
    <source>
        <strain evidence="2 3">AF26-4BH</strain>
    </source>
</reference>
<dbReference type="Pfam" id="PF23961">
    <property type="entry name" value="Phage_tail_terminator_9"/>
    <property type="match status" value="1"/>
</dbReference>
<gene>
    <name evidence="2" type="ORF">DWY69_06955</name>
</gene>
<comment type="caution">
    <text evidence="2">The sequence shown here is derived from an EMBL/GenBank/DDBJ whole genome shotgun (WGS) entry which is preliminary data.</text>
</comment>
<evidence type="ECO:0000313" key="2">
    <source>
        <dbReference type="EMBL" id="RGE72619.1"/>
    </source>
</evidence>
<dbReference type="OrthoDB" id="2921463at2"/>
<dbReference type="InterPro" id="IPR057087">
    <property type="entry name" value="Gp12-like"/>
</dbReference>
<evidence type="ECO:0000313" key="3">
    <source>
        <dbReference type="Proteomes" id="UP000261166"/>
    </source>
</evidence>
<dbReference type="AlphaFoldDB" id="A0A3E3IZT1"/>
<dbReference type="EMBL" id="QVLU01000005">
    <property type="protein sequence ID" value="RGE72619.1"/>
    <property type="molecule type" value="Genomic_DNA"/>
</dbReference>
<dbReference type="Proteomes" id="UP000261166">
    <property type="component" value="Unassembled WGS sequence"/>
</dbReference>
<organism evidence="2 3">
    <name type="scientific">Eisenbergiella massiliensis</name>
    <dbReference type="NCBI Taxonomy" id="1720294"/>
    <lineage>
        <taxon>Bacteria</taxon>
        <taxon>Bacillati</taxon>
        <taxon>Bacillota</taxon>
        <taxon>Clostridia</taxon>
        <taxon>Lachnospirales</taxon>
        <taxon>Lachnospiraceae</taxon>
        <taxon>Eisenbergiella</taxon>
    </lineage>
</organism>
<feature type="domain" description="Phage neck terminator protein gp12-like" evidence="1">
    <location>
        <begin position="10"/>
        <end position="172"/>
    </location>
</feature>
<accession>A0A3E3IZT1</accession>
<protein>
    <recommendedName>
        <fullName evidence="1">Phage neck terminator protein gp12-like domain-containing protein</fullName>
    </recommendedName>
</protein>
<name>A0A3E3IZT1_9FIRM</name>
<sequence length="175" mass="19930">MTPKEVRNVVTKQLEDYLGLRVYRSGQVAPEAELPYLIYSITSPYIAEPTMGHYDIEREANEAYLHRRERAGMSFSFTACSQSRYGEGGMYIQGEDEAMEIADKAQGWFLLSGRDELSMAGIVVEDVNNVQQRNVLMVDEEANRYGFDVLLRYVRDDRMAAGNIEKIIAKGKKNE</sequence>
<dbReference type="RefSeq" id="WP_025491461.1">
    <property type="nucleotide sequence ID" value="NZ_JBKVAZ010000028.1"/>
</dbReference>